<dbReference type="EMBL" id="WHUW01000023">
    <property type="protein sequence ID" value="KAF8436037.1"/>
    <property type="molecule type" value="Genomic_DNA"/>
</dbReference>
<reference evidence="1" key="1">
    <citation type="submission" date="2019-10" db="EMBL/GenBank/DDBJ databases">
        <authorList>
            <consortium name="DOE Joint Genome Institute"/>
            <person name="Kuo A."/>
            <person name="Miyauchi S."/>
            <person name="Kiss E."/>
            <person name="Drula E."/>
            <person name="Kohler A."/>
            <person name="Sanchez-Garcia M."/>
            <person name="Andreopoulos B."/>
            <person name="Barry K.W."/>
            <person name="Bonito G."/>
            <person name="Buee M."/>
            <person name="Carver A."/>
            <person name="Chen C."/>
            <person name="Cichocki N."/>
            <person name="Clum A."/>
            <person name="Culley D."/>
            <person name="Crous P.W."/>
            <person name="Fauchery L."/>
            <person name="Girlanda M."/>
            <person name="Hayes R."/>
            <person name="Keri Z."/>
            <person name="LaButti K."/>
            <person name="Lipzen A."/>
            <person name="Lombard V."/>
            <person name="Magnuson J."/>
            <person name="Maillard F."/>
            <person name="Morin E."/>
            <person name="Murat C."/>
            <person name="Nolan M."/>
            <person name="Ohm R."/>
            <person name="Pangilinan J."/>
            <person name="Pereira M."/>
            <person name="Perotto S."/>
            <person name="Peter M."/>
            <person name="Riley R."/>
            <person name="Sitrit Y."/>
            <person name="Stielow B."/>
            <person name="Szollosi G."/>
            <person name="Zifcakova L."/>
            <person name="Stursova M."/>
            <person name="Spatafora J.W."/>
            <person name="Tedersoo L."/>
            <person name="Vaario L.-M."/>
            <person name="Yamada A."/>
            <person name="Yan M."/>
            <person name="Wang P."/>
            <person name="Xu J."/>
            <person name="Bruns T."/>
            <person name="Baldrian P."/>
            <person name="Vilgalys R."/>
            <person name="Henrissat B."/>
            <person name="Grigoriev I.V."/>
            <person name="Hibbett D."/>
            <person name="Nagy L.G."/>
            <person name="Martin F.M."/>
        </authorList>
    </citation>
    <scope>NUCLEOTIDE SEQUENCE</scope>
    <source>
        <strain evidence="1">BED1</strain>
    </source>
</reference>
<accession>A0AAD4GBN9</accession>
<name>A0AAD4GBN9_BOLED</name>
<feature type="non-terminal residue" evidence="1">
    <location>
        <position position="58"/>
    </location>
</feature>
<organism evidence="1 2">
    <name type="scientific">Boletus edulis BED1</name>
    <dbReference type="NCBI Taxonomy" id="1328754"/>
    <lineage>
        <taxon>Eukaryota</taxon>
        <taxon>Fungi</taxon>
        <taxon>Dikarya</taxon>
        <taxon>Basidiomycota</taxon>
        <taxon>Agaricomycotina</taxon>
        <taxon>Agaricomycetes</taxon>
        <taxon>Agaricomycetidae</taxon>
        <taxon>Boletales</taxon>
        <taxon>Boletineae</taxon>
        <taxon>Boletaceae</taxon>
        <taxon>Boletoideae</taxon>
        <taxon>Boletus</taxon>
    </lineage>
</organism>
<evidence type="ECO:0000313" key="2">
    <source>
        <dbReference type="Proteomes" id="UP001194468"/>
    </source>
</evidence>
<dbReference type="AlphaFoldDB" id="A0AAD4GBN9"/>
<protein>
    <submittedName>
        <fullName evidence="1">Uncharacterized protein</fullName>
    </submittedName>
</protein>
<gene>
    <name evidence="1" type="ORF">L210DRAFT_3550048</name>
</gene>
<sequence length="58" mass="6525">MKTTRLYGPPCHWHQTPPSHYGQLLWRPRHGSSPAATLPPPGVHHRSPTAVLAIWKVL</sequence>
<evidence type="ECO:0000313" key="1">
    <source>
        <dbReference type="EMBL" id="KAF8436037.1"/>
    </source>
</evidence>
<keyword evidence="2" id="KW-1185">Reference proteome</keyword>
<dbReference type="Proteomes" id="UP001194468">
    <property type="component" value="Unassembled WGS sequence"/>
</dbReference>
<comment type="caution">
    <text evidence="1">The sequence shown here is derived from an EMBL/GenBank/DDBJ whole genome shotgun (WGS) entry which is preliminary data.</text>
</comment>
<reference evidence="1" key="2">
    <citation type="journal article" date="2020" name="Nat. Commun.">
        <title>Large-scale genome sequencing of mycorrhizal fungi provides insights into the early evolution of symbiotic traits.</title>
        <authorList>
            <person name="Miyauchi S."/>
            <person name="Kiss E."/>
            <person name="Kuo A."/>
            <person name="Drula E."/>
            <person name="Kohler A."/>
            <person name="Sanchez-Garcia M."/>
            <person name="Morin E."/>
            <person name="Andreopoulos B."/>
            <person name="Barry K.W."/>
            <person name="Bonito G."/>
            <person name="Buee M."/>
            <person name="Carver A."/>
            <person name="Chen C."/>
            <person name="Cichocki N."/>
            <person name="Clum A."/>
            <person name="Culley D."/>
            <person name="Crous P.W."/>
            <person name="Fauchery L."/>
            <person name="Girlanda M."/>
            <person name="Hayes R.D."/>
            <person name="Keri Z."/>
            <person name="LaButti K."/>
            <person name="Lipzen A."/>
            <person name="Lombard V."/>
            <person name="Magnuson J."/>
            <person name="Maillard F."/>
            <person name="Murat C."/>
            <person name="Nolan M."/>
            <person name="Ohm R.A."/>
            <person name="Pangilinan J."/>
            <person name="Pereira M.F."/>
            <person name="Perotto S."/>
            <person name="Peter M."/>
            <person name="Pfister S."/>
            <person name="Riley R."/>
            <person name="Sitrit Y."/>
            <person name="Stielow J.B."/>
            <person name="Szollosi G."/>
            <person name="Zifcakova L."/>
            <person name="Stursova M."/>
            <person name="Spatafora J.W."/>
            <person name="Tedersoo L."/>
            <person name="Vaario L.M."/>
            <person name="Yamada A."/>
            <person name="Yan M."/>
            <person name="Wang P."/>
            <person name="Xu J."/>
            <person name="Bruns T."/>
            <person name="Baldrian P."/>
            <person name="Vilgalys R."/>
            <person name="Dunand C."/>
            <person name="Henrissat B."/>
            <person name="Grigoriev I.V."/>
            <person name="Hibbett D."/>
            <person name="Nagy L.G."/>
            <person name="Martin F.M."/>
        </authorList>
    </citation>
    <scope>NUCLEOTIDE SEQUENCE</scope>
    <source>
        <strain evidence="1">BED1</strain>
    </source>
</reference>
<proteinExistence type="predicted"/>